<accession>A0A511MTT7</accession>
<reference evidence="4 5" key="1">
    <citation type="submission" date="2019-07" db="EMBL/GenBank/DDBJ databases">
        <title>Whole genome shotgun sequence of Nocardia ninae NBRC 108245.</title>
        <authorList>
            <person name="Hosoyama A."/>
            <person name="Uohara A."/>
            <person name="Ohji S."/>
            <person name="Ichikawa N."/>
        </authorList>
    </citation>
    <scope>NUCLEOTIDE SEQUENCE [LARGE SCALE GENOMIC DNA]</scope>
    <source>
        <strain evidence="4 5">NBRC 108245</strain>
    </source>
</reference>
<dbReference type="Pfam" id="PF13649">
    <property type="entry name" value="Methyltransf_25"/>
    <property type="match status" value="1"/>
</dbReference>
<dbReference type="OrthoDB" id="9811589at2"/>
<dbReference type="Proteomes" id="UP000321424">
    <property type="component" value="Unassembled WGS sequence"/>
</dbReference>
<keyword evidence="5" id="KW-1185">Reference proteome</keyword>
<dbReference type="PANTHER" id="PTHR43861:SF1">
    <property type="entry name" value="TRANS-ACONITATE 2-METHYLTRANSFERASE"/>
    <property type="match status" value="1"/>
</dbReference>
<dbReference type="SUPFAM" id="SSF53335">
    <property type="entry name" value="S-adenosyl-L-methionine-dependent methyltransferases"/>
    <property type="match status" value="1"/>
</dbReference>
<dbReference type="InterPro" id="IPR041698">
    <property type="entry name" value="Methyltransf_25"/>
</dbReference>
<dbReference type="PANTHER" id="PTHR43861">
    <property type="entry name" value="TRANS-ACONITATE 2-METHYLTRANSFERASE-RELATED"/>
    <property type="match status" value="1"/>
</dbReference>
<dbReference type="AlphaFoldDB" id="A0A511MTT7"/>
<proteinExistence type="predicted"/>
<dbReference type="RefSeq" id="WP_147143526.1">
    <property type="nucleotide sequence ID" value="NZ_BJXA01000127.1"/>
</dbReference>
<gene>
    <name evidence="4" type="ORF">NN4_85130</name>
</gene>
<sequence>MVDKVFTDIRLAALYDSFSPEDARDDFRFYLPLVMAAPSVLDLGCGTGALLHKARADGHTGRLCGVDPAPGMLEVARKHDDIEWVLGDASTLRGRDDRFDLVVMTGHAFQVLVGDDELRSTLAVIAATLTGTGRFVFETRNPLAREWETWHQRYSGEVSDETGAVVRCVCHVTEPVGGDLVSFTHTFTSDQWPQPEISYSTLRFLDAPSLSAFLSAAGLVVAEQFGDWDRSSLTPTSPEIITVACRA</sequence>
<comment type="caution">
    <text evidence="4">The sequence shown here is derived from an EMBL/GenBank/DDBJ whole genome shotgun (WGS) entry which is preliminary data.</text>
</comment>
<feature type="domain" description="Methyltransferase" evidence="3">
    <location>
        <begin position="40"/>
        <end position="130"/>
    </location>
</feature>
<dbReference type="CDD" id="cd02440">
    <property type="entry name" value="AdoMet_MTases"/>
    <property type="match status" value="1"/>
</dbReference>
<name>A0A511MTT7_9NOCA</name>
<evidence type="ECO:0000313" key="5">
    <source>
        <dbReference type="Proteomes" id="UP000321424"/>
    </source>
</evidence>
<dbReference type="GO" id="GO:0032259">
    <property type="term" value="P:methylation"/>
    <property type="evidence" value="ECO:0007669"/>
    <property type="project" value="UniProtKB-KW"/>
</dbReference>
<evidence type="ECO:0000259" key="3">
    <source>
        <dbReference type="Pfam" id="PF13649"/>
    </source>
</evidence>
<keyword evidence="2 4" id="KW-0808">Transferase</keyword>
<keyword evidence="1 4" id="KW-0489">Methyltransferase</keyword>
<evidence type="ECO:0000256" key="1">
    <source>
        <dbReference type="ARBA" id="ARBA00022603"/>
    </source>
</evidence>
<dbReference type="GO" id="GO:0008168">
    <property type="term" value="F:methyltransferase activity"/>
    <property type="evidence" value="ECO:0007669"/>
    <property type="project" value="UniProtKB-KW"/>
</dbReference>
<organism evidence="4 5">
    <name type="scientific">Nocardia ninae NBRC 108245</name>
    <dbReference type="NCBI Taxonomy" id="1210091"/>
    <lineage>
        <taxon>Bacteria</taxon>
        <taxon>Bacillati</taxon>
        <taxon>Actinomycetota</taxon>
        <taxon>Actinomycetes</taxon>
        <taxon>Mycobacteriales</taxon>
        <taxon>Nocardiaceae</taxon>
        <taxon>Nocardia</taxon>
    </lineage>
</organism>
<evidence type="ECO:0000313" key="4">
    <source>
        <dbReference type="EMBL" id="GEM43994.1"/>
    </source>
</evidence>
<evidence type="ECO:0000256" key="2">
    <source>
        <dbReference type="ARBA" id="ARBA00022679"/>
    </source>
</evidence>
<dbReference type="Gene3D" id="3.40.50.150">
    <property type="entry name" value="Vaccinia Virus protein VP39"/>
    <property type="match status" value="1"/>
</dbReference>
<dbReference type="InterPro" id="IPR029063">
    <property type="entry name" value="SAM-dependent_MTases_sf"/>
</dbReference>
<dbReference type="EMBL" id="BJXA01000127">
    <property type="protein sequence ID" value="GEM43994.1"/>
    <property type="molecule type" value="Genomic_DNA"/>
</dbReference>
<protein>
    <submittedName>
        <fullName evidence="4">Methyltransferase</fullName>
    </submittedName>
</protein>